<dbReference type="Pfam" id="PF00348">
    <property type="entry name" value="polyprenyl_synt"/>
    <property type="match status" value="1"/>
</dbReference>
<dbReference type="Proteomes" id="UP000244016">
    <property type="component" value="Unassembled WGS sequence"/>
</dbReference>
<dbReference type="GO" id="GO:0004659">
    <property type="term" value="F:prenyltransferase activity"/>
    <property type="evidence" value="ECO:0007669"/>
    <property type="project" value="InterPro"/>
</dbReference>
<keyword evidence="4" id="KW-0479">Metal-binding</keyword>
<comment type="cofactor">
    <cofactor evidence="1">
        <name>Mg(2+)</name>
        <dbReference type="ChEBI" id="CHEBI:18420"/>
    </cofactor>
</comment>
<gene>
    <name evidence="7" type="ORF">BLITH_0682</name>
</gene>
<dbReference type="PANTHER" id="PTHR12001">
    <property type="entry name" value="GERANYLGERANYL PYROPHOSPHATE SYNTHASE"/>
    <property type="match status" value="1"/>
</dbReference>
<evidence type="ECO:0000256" key="5">
    <source>
        <dbReference type="ARBA" id="ARBA00022842"/>
    </source>
</evidence>
<dbReference type="Gene3D" id="1.10.600.10">
    <property type="entry name" value="Farnesyl Diphosphate Synthase"/>
    <property type="match status" value="1"/>
</dbReference>
<dbReference type="SUPFAM" id="SSF48576">
    <property type="entry name" value="Terpenoid synthases"/>
    <property type="match status" value="1"/>
</dbReference>
<evidence type="ECO:0000256" key="2">
    <source>
        <dbReference type="ARBA" id="ARBA00006706"/>
    </source>
</evidence>
<evidence type="ECO:0000313" key="7">
    <source>
        <dbReference type="EMBL" id="PTQ52503.1"/>
    </source>
</evidence>
<evidence type="ECO:0000313" key="8">
    <source>
        <dbReference type="Proteomes" id="UP000244016"/>
    </source>
</evidence>
<proteinExistence type="inferred from homology"/>
<keyword evidence="5" id="KW-0460">Magnesium</keyword>
<sequence length="340" mass="37647">MRTVSFPELYAMFAETLNLIEDRLESLLEGDHPLFFEGTVHLLRAGGKRLRPLLALIAARVGESSARERGGGVHAGETPEERERRLVHLGVSLELVHMASLVHDDVVDAADLRRGRATVRARWGEGAAVLLGDMLFAKALEEISSIGDRLAAEILARAVYEMSVGEIVQLGDLYRPVTCREYLRRIRRKTALLIAASARLGARIGGAPPDVERRVGLFGHYAGMAFQLTDDLLDFVGTEEELGKPRGHDLAQGHVTLPTLLALRDPMLGPEVRAALRARRTAELLPELVARMHERGIFEESRAFVARYVTKGEEALAPLRDLEGVSYLEGVLHFIARRKY</sequence>
<evidence type="ECO:0000256" key="4">
    <source>
        <dbReference type="ARBA" id="ARBA00022723"/>
    </source>
</evidence>
<comment type="similarity">
    <text evidence="2 6">Belongs to the FPP/GGPP synthase family.</text>
</comment>
<name>A0A2T5G8K0_9BACL</name>
<dbReference type="EMBL" id="PEBW01000002">
    <property type="protein sequence ID" value="PTQ52503.1"/>
    <property type="molecule type" value="Genomic_DNA"/>
</dbReference>
<dbReference type="AlphaFoldDB" id="A0A2T5G8K0"/>
<reference evidence="7 8" key="1">
    <citation type="submission" date="2017-08" db="EMBL/GenBank/DDBJ databases">
        <title>Burning lignite coal seam in the remote Altai Mountains harbors a hydrogen-driven thermophilic microbial community.</title>
        <authorList>
            <person name="Kadnikov V.V."/>
            <person name="Mardanov A.V."/>
            <person name="Ivasenko D."/>
            <person name="Beletsky A.V."/>
            <person name="Karnachuk O.V."/>
            <person name="Ravin N.V."/>
        </authorList>
    </citation>
    <scope>NUCLEOTIDE SEQUENCE [LARGE SCALE GENOMIC DNA]</scope>
    <source>
        <strain evidence="7">AL31</strain>
    </source>
</reference>
<dbReference type="InterPro" id="IPR008949">
    <property type="entry name" value="Isoprenoid_synthase_dom_sf"/>
</dbReference>
<dbReference type="GO" id="GO:0008299">
    <property type="term" value="P:isoprenoid biosynthetic process"/>
    <property type="evidence" value="ECO:0007669"/>
    <property type="project" value="InterPro"/>
</dbReference>
<dbReference type="CDD" id="cd00685">
    <property type="entry name" value="Trans_IPPS_HT"/>
    <property type="match status" value="1"/>
</dbReference>
<dbReference type="GO" id="GO:0046872">
    <property type="term" value="F:metal ion binding"/>
    <property type="evidence" value="ECO:0007669"/>
    <property type="project" value="UniProtKB-KW"/>
</dbReference>
<organism evidence="7 8">
    <name type="scientific">Brockia lithotrophica</name>
    <dbReference type="NCBI Taxonomy" id="933949"/>
    <lineage>
        <taxon>Bacteria</taxon>
        <taxon>Bacillati</taxon>
        <taxon>Bacillota</taxon>
        <taxon>Bacilli</taxon>
        <taxon>Bacillales</taxon>
        <taxon>Bacillales Family X. Incertae Sedis</taxon>
        <taxon>Brockia</taxon>
    </lineage>
</organism>
<comment type="caution">
    <text evidence="7">The sequence shown here is derived from an EMBL/GenBank/DDBJ whole genome shotgun (WGS) entry which is preliminary data.</text>
</comment>
<keyword evidence="3 6" id="KW-0808">Transferase</keyword>
<protein>
    <submittedName>
        <fullName evidence="7">Heptaprenyl diphosphate synthase component II</fullName>
    </submittedName>
</protein>
<evidence type="ECO:0000256" key="3">
    <source>
        <dbReference type="ARBA" id="ARBA00022679"/>
    </source>
</evidence>
<dbReference type="PANTHER" id="PTHR12001:SF69">
    <property type="entry name" value="ALL TRANS-POLYPRENYL-DIPHOSPHATE SYNTHASE PDSS1"/>
    <property type="match status" value="1"/>
</dbReference>
<evidence type="ECO:0000256" key="6">
    <source>
        <dbReference type="RuleBase" id="RU004466"/>
    </source>
</evidence>
<accession>A0A2T5G8K0</accession>
<evidence type="ECO:0000256" key="1">
    <source>
        <dbReference type="ARBA" id="ARBA00001946"/>
    </source>
</evidence>
<dbReference type="InterPro" id="IPR000092">
    <property type="entry name" value="Polyprenyl_synt"/>
</dbReference>
<dbReference type="SFLD" id="SFLDS00005">
    <property type="entry name" value="Isoprenoid_Synthase_Type_I"/>
    <property type="match status" value="1"/>
</dbReference>
<dbReference type="InterPro" id="IPR033749">
    <property type="entry name" value="Polyprenyl_synt_CS"/>
</dbReference>
<dbReference type="PROSITE" id="PS00723">
    <property type="entry name" value="POLYPRENYL_SYNTHASE_1"/>
    <property type="match status" value="1"/>
</dbReference>